<dbReference type="AlphaFoldDB" id="A5CAB9"/>
<dbReference type="PANTHER" id="PTHR35317:SF28">
    <property type="entry name" value="ZINC FINGER, CCHC-TYPE, RIBONUCLEASE H-LIKE DOMAIN, GAG-PRE-INTEGRASE DOMAIN PROTEIN-RELATED"/>
    <property type="match status" value="1"/>
</dbReference>
<dbReference type="Pfam" id="PF14223">
    <property type="entry name" value="Retrotran_gag_2"/>
    <property type="match status" value="1"/>
</dbReference>
<sequence length="136" mass="15697">MKLQTLRGEFQSLRMNDSEFISDYFDRVQTIVNQMRVNGEKLDDQRIVKKIMRSLSARFDYTVAATKEGKDILALTVERLMSSLCSHEQRMNQRINSTIWSKPCRVKHLLEVVVANKVAEVVVMAEIEQDTTTSTI</sequence>
<name>A5CAB9_VITVI</name>
<evidence type="ECO:0008006" key="2">
    <source>
        <dbReference type="Google" id="ProtNLM"/>
    </source>
</evidence>
<evidence type="ECO:0000313" key="1">
    <source>
        <dbReference type="EMBL" id="CAN71055.1"/>
    </source>
</evidence>
<reference evidence="1" key="1">
    <citation type="journal article" date="2007" name="PLoS ONE">
        <title>The first genome sequence of an elite grapevine cultivar (Pinot noir Vitis vinifera L.): coping with a highly heterozygous genome.</title>
        <authorList>
            <person name="Velasco R."/>
            <person name="Zharkikh A."/>
            <person name="Troggio M."/>
            <person name="Cartwright D.A."/>
            <person name="Cestaro A."/>
            <person name="Pruss D."/>
            <person name="Pindo M."/>
            <person name="FitzGerald L.M."/>
            <person name="Vezzulli S."/>
            <person name="Reid J."/>
            <person name="Malacarne G."/>
            <person name="Iliev D."/>
            <person name="Coppola G."/>
            <person name="Wardell B."/>
            <person name="Micheletti D."/>
            <person name="Macalma T."/>
            <person name="Facci M."/>
            <person name="Mitchell J.T."/>
            <person name="Perazzolli M."/>
            <person name="Eldredge G."/>
            <person name="Gatto P."/>
            <person name="Oyzerski R."/>
            <person name="Moretto M."/>
            <person name="Gutin N."/>
            <person name="Stefanini M."/>
            <person name="Chen Y."/>
            <person name="Segala C."/>
            <person name="Davenport C."/>
            <person name="Dematte L."/>
            <person name="Mraz A."/>
            <person name="Battilana J."/>
            <person name="Stormo K."/>
            <person name="Costa F."/>
            <person name="Tao Q."/>
            <person name="Si-Ammour A."/>
            <person name="Harkins T."/>
            <person name="Lackey A."/>
            <person name="Perbost C."/>
            <person name="Taillon B."/>
            <person name="Stella A."/>
            <person name="Solovyev V."/>
            <person name="Fawcett J.A."/>
            <person name="Sterck L."/>
            <person name="Vandepoele K."/>
            <person name="Grando S.M."/>
            <person name="Toppo S."/>
            <person name="Moser C."/>
            <person name="Lanchbury J."/>
            <person name="Bogden R."/>
            <person name="Skolnick M."/>
            <person name="Sgaramella V."/>
            <person name="Bhatnagar S.K."/>
            <person name="Fontana P."/>
            <person name="Gutin A."/>
            <person name="Van de Peer Y."/>
            <person name="Salamini F."/>
            <person name="Viola R."/>
        </authorList>
    </citation>
    <scope>NUCLEOTIDE SEQUENCE</scope>
</reference>
<gene>
    <name evidence="1" type="ORF">VITISV_003722</name>
</gene>
<dbReference type="EMBL" id="AM487977">
    <property type="protein sequence ID" value="CAN71055.1"/>
    <property type="molecule type" value="Genomic_DNA"/>
</dbReference>
<organism evidence="1">
    <name type="scientific">Vitis vinifera</name>
    <name type="common">Grape</name>
    <dbReference type="NCBI Taxonomy" id="29760"/>
    <lineage>
        <taxon>Eukaryota</taxon>
        <taxon>Viridiplantae</taxon>
        <taxon>Streptophyta</taxon>
        <taxon>Embryophyta</taxon>
        <taxon>Tracheophyta</taxon>
        <taxon>Spermatophyta</taxon>
        <taxon>Magnoliopsida</taxon>
        <taxon>eudicotyledons</taxon>
        <taxon>Gunneridae</taxon>
        <taxon>Pentapetalae</taxon>
        <taxon>rosids</taxon>
        <taxon>Vitales</taxon>
        <taxon>Vitaceae</taxon>
        <taxon>Viteae</taxon>
        <taxon>Vitis</taxon>
    </lineage>
</organism>
<proteinExistence type="predicted"/>
<accession>A5CAB9</accession>
<dbReference type="PANTHER" id="PTHR35317">
    <property type="entry name" value="OS04G0629600 PROTEIN"/>
    <property type="match status" value="1"/>
</dbReference>
<protein>
    <recommendedName>
        <fullName evidence="2">Retrovirus-related Pol polyprotein from transposon TNT 1-94</fullName>
    </recommendedName>
</protein>